<protein>
    <recommendedName>
        <fullName evidence="8">Hydroxysteroid dehydrogenase-like protein 2</fullName>
    </recommendedName>
</protein>
<dbReference type="InterPro" id="IPR036291">
    <property type="entry name" value="NAD(P)-bd_dom_sf"/>
</dbReference>
<evidence type="ECO:0000313" key="11">
    <source>
        <dbReference type="Proteomes" id="UP000015104"/>
    </source>
</evidence>
<keyword evidence="7" id="KW-0576">Peroxisome</keyword>
<dbReference type="eggNOG" id="KOG0725">
    <property type="taxonomic scope" value="Eukaryota"/>
</dbReference>
<dbReference type="SUPFAM" id="SSF55718">
    <property type="entry name" value="SCP-like"/>
    <property type="match status" value="1"/>
</dbReference>
<dbReference type="AlphaFoldDB" id="T1K1B0"/>
<dbReference type="KEGG" id="tut:107359476"/>
<dbReference type="GO" id="GO:0005739">
    <property type="term" value="C:mitochondrion"/>
    <property type="evidence" value="ECO:0007669"/>
    <property type="project" value="UniProtKB-SubCell"/>
</dbReference>
<keyword evidence="6" id="KW-0496">Mitochondrion</keyword>
<organism evidence="10 11">
    <name type="scientific">Tetranychus urticae</name>
    <name type="common">Two-spotted spider mite</name>
    <dbReference type="NCBI Taxonomy" id="32264"/>
    <lineage>
        <taxon>Eukaryota</taxon>
        <taxon>Metazoa</taxon>
        <taxon>Ecdysozoa</taxon>
        <taxon>Arthropoda</taxon>
        <taxon>Chelicerata</taxon>
        <taxon>Arachnida</taxon>
        <taxon>Acari</taxon>
        <taxon>Acariformes</taxon>
        <taxon>Trombidiformes</taxon>
        <taxon>Prostigmata</taxon>
        <taxon>Eleutherengona</taxon>
        <taxon>Raphignathae</taxon>
        <taxon>Tetranychoidea</taxon>
        <taxon>Tetranychidae</taxon>
        <taxon>Tetranychus</taxon>
    </lineage>
</organism>
<keyword evidence="4" id="KW-0521">NADP</keyword>
<evidence type="ECO:0000256" key="7">
    <source>
        <dbReference type="ARBA" id="ARBA00023140"/>
    </source>
</evidence>
<dbReference type="OMA" id="GFSCLWP"/>
<accession>T1K1B0</accession>
<dbReference type="eggNOG" id="KOG4170">
    <property type="taxonomic scope" value="Eukaryota"/>
</dbReference>
<evidence type="ECO:0000256" key="8">
    <source>
        <dbReference type="ARBA" id="ARBA00040243"/>
    </source>
</evidence>
<sequence length="409" mass="45044">MINTGALAGRTVFITGASRGIGKAIALKLAKDGCNVAIAAKTVDPHPKLPGTIYTAAKEVEEAGGKCLPLQVDIRYEDQVKDAIEKTVAKFGGLDIVINNASAINLTSTEAVDMKRYDLMHNINTRGTFVTSKSAIPFLKKSDHAHILNLSPPLVMNSRWFKPHVAYTMAKYGMSMCVLGMSEEFRDDKIAVNALWPKTAVWTAAMNVITDGPEIRKVCRKPEILADAAYAILSKSPEKFTGNFCVDETLLKQEGITDFDQYAEVKGEKLMLDFFLPDEYYVGEELPEKFGDVKDAKDGSKVDRVFKGIKGLLDDNLKKQINALLLFQVSGKNWIVDAHESRPITVSQNENPVDNPDVTLITDEETFYKMAKGEVKATNAFMSGKLKIKGNIAVAMQLEKLFGKIKAKL</sequence>
<dbReference type="InterPro" id="IPR003033">
    <property type="entry name" value="SCP2_sterol-bd_dom"/>
</dbReference>
<gene>
    <name evidence="10" type="primary">107359476</name>
</gene>
<dbReference type="STRING" id="32264.T1K1B0"/>
<dbReference type="Proteomes" id="UP000015104">
    <property type="component" value="Unassembled WGS sequence"/>
</dbReference>
<evidence type="ECO:0000259" key="9">
    <source>
        <dbReference type="Pfam" id="PF02036"/>
    </source>
</evidence>
<comment type="similarity">
    <text evidence="3">Belongs to the short-chain dehydrogenases/reductases (SDR) family.</text>
</comment>
<dbReference type="EMBL" id="CAEY01001347">
    <property type="status" value="NOT_ANNOTATED_CDS"/>
    <property type="molecule type" value="Genomic_DNA"/>
</dbReference>
<dbReference type="GO" id="GO:0005777">
    <property type="term" value="C:peroxisome"/>
    <property type="evidence" value="ECO:0007669"/>
    <property type="project" value="UniProtKB-SubCell"/>
</dbReference>
<dbReference type="FunFam" id="3.40.50.720:FF:000301">
    <property type="entry name" value="Hydroxysteroid dehydrogenase like 2"/>
    <property type="match status" value="1"/>
</dbReference>
<dbReference type="Gene3D" id="3.40.50.720">
    <property type="entry name" value="NAD(P)-binding Rossmann-like Domain"/>
    <property type="match status" value="1"/>
</dbReference>
<evidence type="ECO:0000256" key="6">
    <source>
        <dbReference type="ARBA" id="ARBA00023128"/>
    </source>
</evidence>
<dbReference type="Gene3D" id="3.30.1050.10">
    <property type="entry name" value="SCP2 sterol-binding domain"/>
    <property type="match status" value="1"/>
</dbReference>
<dbReference type="NCBIfam" id="NF006133">
    <property type="entry name" value="PRK08278.1"/>
    <property type="match status" value="1"/>
</dbReference>
<evidence type="ECO:0000256" key="5">
    <source>
        <dbReference type="ARBA" id="ARBA00023002"/>
    </source>
</evidence>
<dbReference type="PRINTS" id="PR00081">
    <property type="entry name" value="GDHRDH"/>
</dbReference>
<dbReference type="CDD" id="cd09762">
    <property type="entry name" value="HSDL2_SDR_c"/>
    <property type="match status" value="1"/>
</dbReference>
<dbReference type="HOGENOM" id="CLU_010194_25_0_1"/>
<dbReference type="GO" id="GO:0016491">
    <property type="term" value="F:oxidoreductase activity"/>
    <property type="evidence" value="ECO:0007669"/>
    <property type="project" value="UniProtKB-KW"/>
</dbReference>
<dbReference type="InterPro" id="IPR036527">
    <property type="entry name" value="SCP2_sterol-bd_dom_sf"/>
</dbReference>
<dbReference type="InterPro" id="IPR051935">
    <property type="entry name" value="HSDL2"/>
</dbReference>
<keyword evidence="5" id="KW-0560">Oxidoreductase</keyword>
<dbReference type="PANTHER" id="PTHR42808">
    <property type="entry name" value="HYDROXYSTEROID DEHYDROGENASE-LIKE PROTEIN 2"/>
    <property type="match status" value="1"/>
</dbReference>
<reference evidence="11" key="1">
    <citation type="submission" date="2011-08" db="EMBL/GenBank/DDBJ databases">
        <authorList>
            <person name="Rombauts S."/>
        </authorList>
    </citation>
    <scope>NUCLEOTIDE SEQUENCE</scope>
    <source>
        <strain evidence="11">London</strain>
    </source>
</reference>
<proteinExistence type="inferred from homology"/>
<comment type="subcellular location">
    <subcellularLocation>
        <location evidence="1">Mitochondrion</location>
    </subcellularLocation>
    <subcellularLocation>
        <location evidence="2">Peroxisome</location>
    </subcellularLocation>
</comment>
<name>T1K1B0_TETUR</name>
<dbReference type="Pfam" id="PF00106">
    <property type="entry name" value="adh_short"/>
    <property type="match status" value="1"/>
</dbReference>
<dbReference type="PANTHER" id="PTHR42808:SF3">
    <property type="entry name" value="HYDROXYSTEROID DEHYDROGENASE-LIKE PROTEIN 2"/>
    <property type="match status" value="1"/>
</dbReference>
<evidence type="ECO:0000256" key="1">
    <source>
        <dbReference type="ARBA" id="ARBA00004173"/>
    </source>
</evidence>
<evidence type="ECO:0000256" key="4">
    <source>
        <dbReference type="ARBA" id="ARBA00022857"/>
    </source>
</evidence>
<dbReference type="OrthoDB" id="5327538at2759"/>
<feature type="domain" description="SCP2" evidence="9">
    <location>
        <begin position="315"/>
        <end position="402"/>
    </location>
</feature>
<evidence type="ECO:0000256" key="3">
    <source>
        <dbReference type="ARBA" id="ARBA00006484"/>
    </source>
</evidence>
<reference evidence="10" key="2">
    <citation type="submission" date="2015-06" db="UniProtKB">
        <authorList>
            <consortium name="EnsemblMetazoa"/>
        </authorList>
    </citation>
    <scope>IDENTIFICATION</scope>
</reference>
<evidence type="ECO:0000256" key="2">
    <source>
        <dbReference type="ARBA" id="ARBA00004275"/>
    </source>
</evidence>
<keyword evidence="11" id="KW-1185">Reference proteome</keyword>
<dbReference type="Pfam" id="PF02036">
    <property type="entry name" value="SCP2"/>
    <property type="match status" value="1"/>
</dbReference>
<dbReference type="EnsemblMetazoa" id="tetur04g00750.1">
    <property type="protein sequence ID" value="tetur04g00750.1"/>
    <property type="gene ID" value="tetur04g00750"/>
</dbReference>
<dbReference type="InterPro" id="IPR002347">
    <property type="entry name" value="SDR_fam"/>
</dbReference>
<evidence type="ECO:0000313" key="10">
    <source>
        <dbReference type="EnsemblMetazoa" id="tetur04g00750.1"/>
    </source>
</evidence>
<dbReference type="SUPFAM" id="SSF51735">
    <property type="entry name" value="NAD(P)-binding Rossmann-fold domains"/>
    <property type="match status" value="1"/>
</dbReference>